<gene>
    <name evidence="3" type="ORF">MCOR_7712</name>
</gene>
<proteinExistence type="predicted"/>
<evidence type="ECO:0000259" key="2">
    <source>
        <dbReference type="PROSITE" id="PS50994"/>
    </source>
</evidence>
<dbReference type="InterPro" id="IPR001584">
    <property type="entry name" value="Integrase_cat-core"/>
</dbReference>
<dbReference type="OrthoDB" id="10047254at2759"/>
<keyword evidence="4" id="KW-1185">Reference proteome</keyword>
<dbReference type="InterPro" id="IPR036397">
    <property type="entry name" value="RNaseH_sf"/>
</dbReference>
<organism evidence="3 4">
    <name type="scientific">Mytilus coruscus</name>
    <name type="common">Sea mussel</name>
    <dbReference type="NCBI Taxonomy" id="42192"/>
    <lineage>
        <taxon>Eukaryota</taxon>
        <taxon>Metazoa</taxon>
        <taxon>Spiralia</taxon>
        <taxon>Lophotrochozoa</taxon>
        <taxon>Mollusca</taxon>
        <taxon>Bivalvia</taxon>
        <taxon>Autobranchia</taxon>
        <taxon>Pteriomorphia</taxon>
        <taxon>Mytilida</taxon>
        <taxon>Mytiloidea</taxon>
        <taxon>Mytilidae</taxon>
        <taxon>Mytilinae</taxon>
        <taxon>Mytilus</taxon>
    </lineage>
</organism>
<dbReference type="PANTHER" id="PTHR37984:SF5">
    <property type="entry name" value="PROTEIN NYNRIN-LIKE"/>
    <property type="match status" value="1"/>
</dbReference>
<feature type="region of interest" description="Disordered" evidence="1">
    <location>
        <begin position="187"/>
        <end position="215"/>
    </location>
</feature>
<feature type="compositionally biased region" description="Basic residues" evidence="1">
    <location>
        <begin position="199"/>
        <end position="209"/>
    </location>
</feature>
<dbReference type="InterPro" id="IPR050951">
    <property type="entry name" value="Retrovirus_Pol_polyprotein"/>
</dbReference>
<accession>A0A6J8AJF9</accession>
<dbReference type="GO" id="GO:0003676">
    <property type="term" value="F:nucleic acid binding"/>
    <property type="evidence" value="ECO:0007669"/>
    <property type="project" value="InterPro"/>
</dbReference>
<name>A0A6J8AJF9_MYTCO</name>
<dbReference type="Proteomes" id="UP000507470">
    <property type="component" value="Unassembled WGS sequence"/>
</dbReference>
<feature type="compositionally biased region" description="Polar residues" evidence="1">
    <location>
        <begin position="187"/>
        <end position="198"/>
    </location>
</feature>
<evidence type="ECO:0000256" key="1">
    <source>
        <dbReference type="SAM" id="MobiDB-lite"/>
    </source>
</evidence>
<protein>
    <recommendedName>
        <fullName evidence="2">Integrase catalytic domain-containing protein</fullName>
    </recommendedName>
</protein>
<dbReference type="SUPFAM" id="SSF53098">
    <property type="entry name" value="Ribonuclease H-like"/>
    <property type="match status" value="1"/>
</dbReference>
<evidence type="ECO:0000313" key="4">
    <source>
        <dbReference type="Proteomes" id="UP000507470"/>
    </source>
</evidence>
<dbReference type="AlphaFoldDB" id="A0A6J8AJF9"/>
<dbReference type="EMBL" id="CACVKT020001431">
    <property type="protein sequence ID" value="CAC5368013.1"/>
    <property type="molecule type" value="Genomic_DNA"/>
</dbReference>
<evidence type="ECO:0000313" key="3">
    <source>
        <dbReference type="EMBL" id="CAC5368013.1"/>
    </source>
</evidence>
<dbReference type="InterPro" id="IPR012337">
    <property type="entry name" value="RNaseH-like_sf"/>
</dbReference>
<dbReference type="Gene3D" id="3.30.420.10">
    <property type="entry name" value="Ribonuclease H-like superfamily/Ribonuclease H"/>
    <property type="match status" value="1"/>
</dbReference>
<dbReference type="PROSITE" id="PS50994">
    <property type="entry name" value="INTEGRASE"/>
    <property type="match status" value="1"/>
</dbReference>
<sequence length="215" mass="23779">MPAYIHSDCGQSFMSAELKTFLQSHGVATSNTTPYSPQSNGQCERYNGIIWKAVTLALESLGLKESQWEIVLPDALHSVRSLRSSSGQSIPSWLAHPGPVLMKKLVRATKYGPLVEEVDLLEANPSYAHVKLSDGRETTVSIPHLAPTGQQINNDNLDQSVLNDRTTDIDECVYSGIETTTQEVTSNMDNPIETSPSVRRSKREIKKPCRYGFDD</sequence>
<reference evidence="3 4" key="1">
    <citation type="submission" date="2020-06" db="EMBL/GenBank/DDBJ databases">
        <authorList>
            <person name="Li R."/>
            <person name="Bekaert M."/>
        </authorList>
    </citation>
    <scope>NUCLEOTIDE SEQUENCE [LARGE SCALE GENOMIC DNA]</scope>
    <source>
        <strain evidence="4">wild</strain>
    </source>
</reference>
<feature type="domain" description="Integrase catalytic" evidence="2">
    <location>
        <begin position="1"/>
        <end position="99"/>
    </location>
</feature>
<dbReference type="PANTHER" id="PTHR37984">
    <property type="entry name" value="PROTEIN CBG26694"/>
    <property type="match status" value="1"/>
</dbReference>
<dbReference type="GO" id="GO:0015074">
    <property type="term" value="P:DNA integration"/>
    <property type="evidence" value="ECO:0007669"/>
    <property type="project" value="InterPro"/>
</dbReference>